<dbReference type="EMBL" id="JADYXP020000001">
    <property type="protein sequence ID" value="KAL0133951.1"/>
    <property type="molecule type" value="Genomic_DNA"/>
</dbReference>
<organism evidence="2 3">
    <name type="scientific">Cardiocondyla obscurior</name>
    <dbReference type="NCBI Taxonomy" id="286306"/>
    <lineage>
        <taxon>Eukaryota</taxon>
        <taxon>Metazoa</taxon>
        <taxon>Ecdysozoa</taxon>
        <taxon>Arthropoda</taxon>
        <taxon>Hexapoda</taxon>
        <taxon>Insecta</taxon>
        <taxon>Pterygota</taxon>
        <taxon>Neoptera</taxon>
        <taxon>Endopterygota</taxon>
        <taxon>Hymenoptera</taxon>
        <taxon>Apocrita</taxon>
        <taxon>Aculeata</taxon>
        <taxon>Formicoidea</taxon>
        <taxon>Formicidae</taxon>
        <taxon>Myrmicinae</taxon>
        <taxon>Cardiocondyla</taxon>
    </lineage>
</organism>
<evidence type="ECO:0000313" key="3">
    <source>
        <dbReference type="Proteomes" id="UP001430953"/>
    </source>
</evidence>
<gene>
    <name evidence="2" type="ORF">PUN28_001112</name>
</gene>
<reference evidence="2 3" key="1">
    <citation type="submission" date="2023-03" db="EMBL/GenBank/DDBJ databases">
        <title>High recombination rates correlate with genetic variation in Cardiocondyla obscurior ants.</title>
        <authorList>
            <person name="Errbii M."/>
        </authorList>
    </citation>
    <scope>NUCLEOTIDE SEQUENCE [LARGE SCALE GENOMIC DNA]</scope>
    <source>
        <strain evidence="2">Alpha-2009</strain>
        <tissue evidence="2">Whole body</tissue>
    </source>
</reference>
<keyword evidence="1" id="KW-1133">Transmembrane helix</keyword>
<feature type="transmembrane region" description="Helical" evidence="1">
    <location>
        <begin position="34"/>
        <end position="54"/>
    </location>
</feature>
<keyword evidence="3" id="KW-1185">Reference proteome</keyword>
<dbReference type="AlphaFoldDB" id="A0AAW2H3M8"/>
<keyword evidence="1" id="KW-0472">Membrane</keyword>
<evidence type="ECO:0000313" key="2">
    <source>
        <dbReference type="EMBL" id="KAL0133951.1"/>
    </source>
</evidence>
<keyword evidence="1" id="KW-0812">Transmembrane</keyword>
<accession>A0AAW2H3M8</accession>
<protein>
    <submittedName>
        <fullName evidence="2">Uncharacterized protein</fullName>
    </submittedName>
</protein>
<name>A0AAW2H3M8_9HYME</name>
<comment type="caution">
    <text evidence="2">The sequence shown here is derived from an EMBL/GenBank/DDBJ whole genome shotgun (WGS) entry which is preliminary data.</text>
</comment>
<evidence type="ECO:0000256" key="1">
    <source>
        <dbReference type="SAM" id="Phobius"/>
    </source>
</evidence>
<sequence>MDVASRKNSRSENQRVTPWTRVPCISRMRHRSRVYVSIFVRVFYTLRLYVHSLYVTLGAHRRNFIRTRIHAFARLPFIYPVSRNLALK</sequence>
<proteinExistence type="predicted"/>
<dbReference type="Proteomes" id="UP001430953">
    <property type="component" value="Unassembled WGS sequence"/>
</dbReference>